<dbReference type="AlphaFoldDB" id="A0A2K5MJ16"/>
<dbReference type="Proteomes" id="UP000233060">
    <property type="component" value="Unassembled WGS sequence"/>
</dbReference>
<name>A0A2K5MJ16_CERAT</name>
<keyword evidence="3" id="KW-1185">Reference proteome</keyword>
<evidence type="ECO:0000313" key="2">
    <source>
        <dbReference type="Ensembl" id="ENSCATP00000025207.1"/>
    </source>
</evidence>
<accession>A0A2K5MJ16</accession>
<proteinExistence type="predicted"/>
<sequence>PGGPREAERQVGSQDGSSRSLRRPHPVREPVPTLPSHFQGRCGVSAAVFGSCVRMVVRVALGPLAGSRVCHSPGPFSPLKNPENVNHELFFYGEVLFCFATGSHLVAQAGVQRCKNGSLQPRPPGVKRSSCLSPQVTGTTGARHHARLISYFL</sequence>
<protein>
    <submittedName>
        <fullName evidence="2">Uncharacterized protein</fullName>
    </submittedName>
</protein>
<evidence type="ECO:0000313" key="3">
    <source>
        <dbReference type="Proteomes" id="UP000233060"/>
    </source>
</evidence>
<dbReference type="OMA" id="PENVNHE"/>
<dbReference type="PANTHER" id="PTHR46254">
    <property type="entry name" value="PROTEIN GVQW1-RELATED"/>
    <property type="match status" value="1"/>
</dbReference>
<dbReference type="Ensembl" id="ENSCATT00000049437.1">
    <property type="protein sequence ID" value="ENSCATP00000025207.1"/>
    <property type="gene ID" value="ENSCATG00000036091.1"/>
</dbReference>
<reference evidence="2" key="1">
    <citation type="submission" date="2025-08" db="UniProtKB">
        <authorList>
            <consortium name="Ensembl"/>
        </authorList>
    </citation>
    <scope>IDENTIFICATION</scope>
</reference>
<organism evidence="2 3">
    <name type="scientific">Cercocebus atys</name>
    <name type="common">Sooty mangabey</name>
    <name type="synonym">Cercocebus torquatus atys</name>
    <dbReference type="NCBI Taxonomy" id="9531"/>
    <lineage>
        <taxon>Eukaryota</taxon>
        <taxon>Metazoa</taxon>
        <taxon>Chordata</taxon>
        <taxon>Craniata</taxon>
        <taxon>Vertebrata</taxon>
        <taxon>Euteleostomi</taxon>
        <taxon>Mammalia</taxon>
        <taxon>Eutheria</taxon>
        <taxon>Euarchontoglires</taxon>
        <taxon>Primates</taxon>
        <taxon>Haplorrhini</taxon>
        <taxon>Catarrhini</taxon>
        <taxon>Cercopithecidae</taxon>
        <taxon>Cercopithecinae</taxon>
        <taxon>Cercocebus</taxon>
    </lineage>
</organism>
<dbReference type="GeneTree" id="ENSGT00400000022759"/>
<reference evidence="2" key="2">
    <citation type="submission" date="2025-09" db="UniProtKB">
        <authorList>
            <consortium name="Ensembl"/>
        </authorList>
    </citation>
    <scope>IDENTIFICATION</scope>
</reference>
<feature type="region of interest" description="Disordered" evidence="1">
    <location>
        <begin position="1"/>
        <end position="34"/>
    </location>
</feature>
<evidence type="ECO:0000256" key="1">
    <source>
        <dbReference type="SAM" id="MobiDB-lite"/>
    </source>
</evidence>